<reference evidence="4 5" key="1">
    <citation type="submission" date="2016-09" db="EMBL/GenBank/DDBJ databases">
        <title>Genome-resolved meta-omics ties microbial dynamics to process performance in biotechnology for thiocyanate degradation.</title>
        <authorList>
            <person name="Kantor R.S."/>
            <person name="Huddy R.J."/>
            <person name="Iyer R."/>
            <person name="Thomas B.C."/>
            <person name="Brown C.T."/>
            <person name="Anantharaman K."/>
            <person name="Tringe S."/>
            <person name="Hettich R.L."/>
            <person name="Harrison S.T."/>
            <person name="Banfield J.F."/>
        </authorList>
    </citation>
    <scope>NUCLEOTIDE SEQUENCE [LARGE SCALE GENOMIC DNA]</scope>
    <source>
        <strain evidence="4">59-99</strain>
    </source>
</reference>
<feature type="domain" description="Aminotransferase class V" evidence="3">
    <location>
        <begin position="64"/>
        <end position="373"/>
    </location>
</feature>
<dbReference type="InterPro" id="IPR006311">
    <property type="entry name" value="TAT_signal"/>
</dbReference>
<dbReference type="InterPro" id="IPR015421">
    <property type="entry name" value="PyrdxlP-dep_Trfase_major"/>
</dbReference>
<evidence type="ECO:0000256" key="2">
    <source>
        <dbReference type="SAM" id="SignalP"/>
    </source>
</evidence>
<dbReference type="PANTHER" id="PTHR43092:SF6">
    <property type="entry name" value="BLR1280 PROTEIN"/>
    <property type="match status" value="1"/>
</dbReference>
<protein>
    <recommendedName>
        <fullName evidence="3">Aminotransferase class V domain-containing protein</fullName>
    </recommendedName>
</protein>
<dbReference type="SUPFAM" id="SSF53383">
    <property type="entry name" value="PLP-dependent transferases"/>
    <property type="match status" value="1"/>
</dbReference>
<evidence type="ECO:0000259" key="3">
    <source>
        <dbReference type="Pfam" id="PF00266"/>
    </source>
</evidence>
<dbReference type="PANTHER" id="PTHR43092">
    <property type="entry name" value="L-CYSTEINE DESULFHYDRASE"/>
    <property type="match status" value="1"/>
</dbReference>
<dbReference type="InterPro" id="IPR015422">
    <property type="entry name" value="PyrdxlP-dep_Trfase_small"/>
</dbReference>
<sequence length="432" mass="48594">MPSRRDLLQTLIALGPMAVMATPAMRSVASTLAASPIPPGAAASDEDFWTTVQQAFAVDRTIVNLNNGGVSPSPRTVQDTLRRLTEQANQMPAYELWRRQEPQVETVREGLASMFGVDTEEIAITRNASESLETLQLGLPLRSGDEVVTTTQDYPRMLTTWDQRARRDGIVVRKVRFDVPVRDVRTIVAAIEAALTPKTKVIHVSHVVFLTGQIMPVREICRLARERGIWCIVDGAHSFAHFPFRQQDLECDFFGTSLHKWLTGPIGTGMLYVKKERIPDVWPLMAAPKESDGNIRKFEEIGTHSAAVHNALGEALAFNRALGLERKATRFRYLHRLWTDRLKRHEAARFLTDIDDDRNQCGLRLVHIEGTDPVKLSGWLLDKRRIFTVAIVHDEFKGLRVAPNVYTTPDEIERFADAMEEVVQGKVSEVKA</sequence>
<evidence type="ECO:0000313" key="5">
    <source>
        <dbReference type="Proteomes" id="UP000184233"/>
    </source>
</evidence>
<dbReference type="Gene3D" id="3.40.640.10">
    <property type="entry name" value="Type I PLP-dependent aspartate aminotransferase-like (Major domain)"/>
    <property type="match status" value="1"/>
</dbReference>
<evidence type="ECO:0000313" key="4">
    <source>
        <dbReference type="EMBL" id="OJX58761.1"/>
    </source>
</evidence>
<dbReference type="AlphaFoldDB" id="A0A1M3L1F7"/>
<dbReference type="Proteomes" id="UP000184233">
    <property type="component" value="Unassembled WGS sequence"/>
</dbReference>
<dbReference type="InterPro" id="IPR015424">
    <property type="entry name" value="PyrdxlP-dep_Trfase"/>
</dbReference>
<keyword evidence="1" id="KW-0663">Pyridoxal phosphate</keyword>
<evidence type="ECO:0000256" key="1">
    <source>
        <dbReference type="ARBA" id="ARBA00022898"/>
    </source>
</evidence>
<dbReference type="InterPro" id="IPR000192">
    <property type="entry name" value="Aminotrans_V_dom"/>
</dbReference>
<feature type="chain" id="PRO_5012996581" description="Aminotransferase class V domain-containing protein" evidence="2">
    <location>
        <begin position="22"/>
        <end position="432"/>
    </location>
</feature>
<feature type="signal peptide" evidence="2">
    <location>
        <begin position="1"/>
        <end position="21"/>
    </location>
</feature>
<accession>A0A1M3L1F7</accession>
<dbReference type="PROSITE" id="PS51318">
    <property type="entry name" value="TAT"/>
    <property type="match status" value="1"/>
</dbReference>
<dbReference type="Pfam" id="PF00266">
    <property type="entry name" value="Aminotran_5"/>
    <property type="match status" value="1"/>
</dbReference>
<dbReference type="STRING" id="1895771.BGO89_05265"/>
<name>A0A1M3L1F7_9BACT</name>
<organism evidence="4 5">
    <name type="scientific">Candidatus Kapaibacterium thiocyanatum</name>
    <dbReference type="NCBI Taxonomy" id="1895771"/>
    <lineage>
        <taxon>Bacteria</taxon>
        <taxon>Pseudomonadati</taxon>
        <taxon>Candidatus Kapaibacteriota</taxon>
        <taxon>Candidatus Kapaibacteriia</taxon>
        <taxon>Candidatus Kapaibacteriales</taxon>
        <taxon>Candidatus Kapaibacteriaceae</taxon>
        <taxon>Candidatus Kapaibacterium</taxon>
    </lineage>
</organism>
<keyword evidence="2" id="KW-0732">Signal</keyword>
<comment type="caution">
    <text evidence="4">The sequence shown here is derived from an EMBL/GenBank/DDBJ whole genome shotgun (WGS) entry which is preliminary data.</text>
</comment>
<proteinExistence type="predicted"/>
<dbReference type="Gene3D" id="3.90.1150.10">
    <property type="entry name" value="Aspartate Aminotransferase, domain 1"/>
    <property type="match status" value="1"/>
</dbReference>
<dbReference type="EMBL" id="MKVH01000015">
    <property type="protein sequence ID" value="OJX58761.1"/>
    <property type="molecule type" value="Genomic_DNA"/>
</dbReference>
<gene>
    <name evidence="4" type="ORF">BGO89_05265</name>
</gene>